<organism evidence="3 4">
    <name type="scientific">Clostridium saccharobutylicum DSM 13864</name>
    <dbReference type="NCBI Taxonomy" id="1345695"/>
    <lineage>
        <taxon>Bacteria</taxon>
        <taxon>Bacillati</taxon>
        <taxon>Bacillota</taxon>
        <taxon>Clostridia</taxon>
        <taxon>Eubacteriales</taxon>
        <taxon>Clostridiaceae</taxon>
        <taxon>Clostridium</taxon>
    </lineage>
</organism>
<dbReference type="eggNOG" id="COG1835">
    <property type="taxonomic scope" value="Bacteria"/>
</dbReference>
<feature type="transmembrane region" description="Helical" evidence="1">
    <location>
        <begin position="166"/>
        <end position="184"/>
    </location>
</feature>
<sequence length="363" mass="43023">MENLKFTRDDTSIAKGIAIICMFIHHLFTFPNRIKGSSEFISLFQFNGNNIEYWFGQYGRICVAMFLFFSGFGIYKQFAKNNAHVSSNVFKRLKNLYVNYWTVFIIFIPISFFTGYREFNLAEFFDNFVGYRSTYDGEWWFFELYVLVIATFPVTVKLIKNSSVTSFFKIMVLAVLSRTVYVSLKDVPLFNTFARTIFYSELNLLLTWLPCFLMGITFAKFDLFPKISQKFKDNKLDNIFVYLLICLVLMYVRFRNDDVIDFDYLIAPLYILCSVNIVKILKLNKLFVYLGKHSSNMWLVHSFFCYQYFQWWVYLPKISIFVLLWLIIITIATSIAIEFIKKQVTKLCSGEFKLSYMNRALRD</sequence>
<dbReference type="InterPro" id="IPR002656">
    <property type="entry name" value="Acyl_transf_3_dom"/>
</dbReference>
<evidence type="ECO:0000313" key="3">
    <source>
        <dbReference type="EMBL" id="AGX45204.1"/>
    </source>
</evidence>
<feature type="transmembrane region" description="Helical" evidence="1">
    <location>
        <begin position="204"/>
        <end position="224"/>
    </location>
</feature>
<dbReference type="PATRIC" id="fig|1345695.10.peg.2139"/>
<dbReference type="AlphaFoldDB" id="U5MWM3"/>
<feature type="transmembrane region" description="Helical" evidence="1">
    <location>
        <begin position="96"/>
        <end position="119"/>
    </location>
</feature>
<evidence type="ECO:0000256" key="1">
    <source>
        <dbReference type="SAM" id="Phobius"/>
    </source>
</evidence>
<dbReference type="GO" id="GO:0016747">
    <property type="term" value="F:acyltransferase activity, transferring groups other than amino-acyl groups"/>
    <property type="evidence" value="ECO:0007669"/>
    <property type="project" value="InterPro"/>
</dbReference>
<feature type="transmembrane region" description="Helical" evidence="1">
    <location>
        <begin position="320"/>
        <end position="340"/>
    </location>
</feature>
<feature type="transmembrane region" description="Helical" evidence="1">
    <location>
        <begin position="295"/>
        <end position="314"/>
    </location>
</feature>
<evidence type="ECO:0000313" key="4">
    <source>
        <dbReference type="Proteomes" id="UP000017118"/>
    </source>
</evidence>
<feature type="domain" description="Acyltransferase 3" evidence="2">
    <location>
        <begin position="14"/>
        <end position="337"/>
    </location>
</feature>
<proteinExistence type="predicted"/>
<feature type="transmembrane region" description="Helical" evidence="1">
    <location>
        <begin position="236"/>
        <end position="252"/>
    </location>
</feature>
<keyword evidence="3" id="KW-0012">Acyltransferase</keyword>
<dbReference type="OrthoDB" id="9807022at2"/>
<reference evidence="3 4" key="1">
    <citation type="journal article" date="2013" name="Genome Announc.">
        <title>Complete Genome Sequence of the Solvent Producer Clostridium saccharobutylicum NCP262 (DSM 13864).</title>
        <authorList>
            <person name="Poehlein A."/>
            <person name="Hartwich K."/>
            <person name="Krabben P."/>
            <person name="Ehrenreich A."/>
            <person name="Liebl W."/>
            <person name="Durre P."/>
            <person name="Gottschalk G."/>
            <person name="Daniel R."/>
        </authorList>
    </citation>
    <scope>NUCLEOTIDE SEQUENCE [LARGE SCALE GENOMIC DNA]</scope>
    <source>
        <strain evidence="3">DSM 13864</strain>
    </source>
</reference>
<feature type="transmembrane region" description="Helical" evidence="1">
    <location>
        <begin position="54"/>
        <end position="75"/>
    </location>
</feature>
<feature type="transmembrane region" description="Helical" evidence="1">
    <location>
        <begin position="264"/>
        <end position="283"/>
    </location>
</feature>
<name>U5MWM3_CLOSA</name>
<keyword evidence="1" id="KW-0472">Membrane</keyword>
<keyword evidence="3" id="KW-0808">Transferase</keyword>
<dbReference type="HOGENOM" id="CLU_061965_0_0_9"/>
<dbReference type="Proteomes" id="UP000017118">
    <property type="component" value="Chromosome"/>
</dbReference>
<dbReference type="RefSeq" id="WP_022750276.1">
    <property type="nucleotide sequence ID" value="NC_022571.1"/>
</dbReference>
<dbReference type="EMBL" id="CP006721">
    <property type="protein sequence ID" value="AGX45204.1"/>
    <property type="molecule type" value="Genomic_DNA"/>
</dbReference>
<keyword evidence="1" id="KW-1133">Transmembrane helix</keyword>
<keyword evidence="1" id="KW-0812">Transmembrane</keyword>
<evidence type="ECO:0000259" key="2">
    <source>
        <dbReference type="Pfam" id="PF01757"/>
    </source>
</evidence>
<protein>
    <submittedName>
        <fullName evidence="3">Acyltransferase 3</fullName>
    </submittedName>
</protein>
<feature type="transmembrane region" description="Helical" evidence="1">
    <location>
        <begin position="139"/>
        <end position="159"/>
    </location>
</feature>
<gene>
    <name evidence="3" type="ORF">CLSA_c42440</name>
</gene>
<accession>U5MWM3</accession>
<dbReference type="GeneID" id="55476872"/>
<feature type="transmembrane region" description="Helical" evidence="1">
    <location>
        <begin position="12"/>
        <end position="34"/>
    </location>
</feature>
<dbReference type="Pfam" id="PF01757">
    <property type="entry name" value="Acyl_transf_3"/>
    <property type="match status" value="1"/>
</dbReference>
<dbReference type="KEGG" id="csb:CLSA_c42440"/>
<keyword evidence="4" id="KW-1185">Reference proteome</keyword>